<protein>
    <recommendedName>
        <fullName evidence="1">Integrase core domain-containing protein</fullName>
    </recommendedName>
</protein>
<organism evidence="2 3">
    <name type="scientific">Porites evermanni</name>
    <dbReference type="NCBI Taxonomy" id="104178"/>
    <lineage>
        <taxon>Eukaryota</taxon>
        <taxon>Metazoa</taxon>
        <taxon>Cnidaria</taxon>
        <taxon>Anthozoa</taxon>
        <taxon>Hexacorallia</taxon>
        <taxon>Scleractinia</taxon>
        <taxon>Fungiina</taxon>
        <taxon>Poritidae</taxon>
        <taxon>Porites</taxon>
    </lineage>
</organism>
<name>A0ABN8RWX8_9CNID</name>
<dbReference type="PANTHER" id="PTHR46177">
    <property type="entry name" value="INTEGRASE CATALYTIC DOMAIN-CONTAINING PROTEIN"/>
    <property type="match status" value="1"/>
</dbReference>
<dbReference type="EMBL" id="CALNXI010002163">
    <property type="protein sequence ID" value="CAH3183976.1"/>
    <property type="molecule type" value="Genomic_DNA"/>
</dbReference>
<comment type="caution">
    <text evidence="2">The sequence shown here is derived from an EMBL/GenBank/DDBJ whole genome shotgun (WGS) entry which is preliminary data.</text>
</comment>
<evidence type="ECO:0000313" key="2">
    <source>
        <dbReference type="EMBL" id="CAH3183976.1"/>
    </source>
</evidence>
<sequence length="412" mass="48786">MATRDGSWCEDVRLQEDLRNYVRQGMKRKEMLDFLKRDFPTYAWSIPTLDRRLRYFNIFYTDTNVTLDEVKEAVGKELEGPGKLLGYRALHQKIRQEHLLNVPRDLVYAVMQQMDPEGLESRAVGVKNKKKKQPFRTRGPNWVHSVDGHNKLMGFQNDTFPLAIYGSIDTASRKLLWLRVWTNNREPRLIGRWYLEYLYENKVIPSYLRMDRGTETGVMATMHAFLRQHHGDIDPTETMIYGPSTANQIERWWKELHERLEKYFKDKLTWLKNEHHYNPHDAKDRMLLAFVMIPLLQKELDTFKDTVWNTHRIRQQKDTVLPHGIPEHIYNFPSEYGLEEMANLSLGWPVTEEHLREVANYAGVLEVEDDFLDARFRGECERLIPNTEKLEPEDCVTAFLFLKTHFSLQVSV</sequence>
<gene>
    <name evidence="2" type="ORF">PEVE_00015178</name>
</gene>
<feature type="domain" description="Integrase core" evidence="1">
    <location>
        <begin position="136"/>
        <end position="318"/>
    </location>
</feature>
<keyword evidence="3" id="KW-1185">Reference proteome</keyword>
<dbReference type="InterPro" id="IPR036397">
    <property type="entry name" value="RNaseH_sf"/>
</dbReference>
<dbReference type="Gene3D" id="3.30.420.10">
    <property type="entry name" value="Ribonuclease H-like superfamily/Ribonuclease H"/>
    <property type="match status" value="1"/>
</dbReference>
<proteinExistence type="predicted"/>
<dbReference type="PANTHER" id="PTHR46177:SF1">
    <property type="entry name" value="INTEGRASE CATALYTIC DOMAIN-CONTAINING PROTEIN"/>
    <property type="match status" value="1"/>
</dbReference>
<accession>A0ABN8RWX8</accession>
<dbReference type="Proteomes" id="UP001159427">
    <property type="component" value="Unassembled WGS sequence"/>
</dbReference>
<dbReference type="InterPro" id="IPR058913">
    <property type="entry name" value="Integrase_dom_put"/>
</dbReference>
<dbReference type="Pfam" id="PF24764">
    <property type="entry name" value="rva_4"/>
    <property type="match status" value="1"/>
</dbReference>
<evidence type="ECO:0000259" key="1">
    <source>
        <dbReference type="Pfam" id="PF24764"/>
    </source>
</evidence>
<evidence type="ECO:0000313" key="3">
    <source>
        <dbReference type="Proteomes" id="UP001159427"/>
    </source>
</evidence>
<reference evidence="2 3" key="1">
    <citation type="submission" date="2022-05" db="EMBL/GenBank/DDBJ databases">
        <authorList>
            <consortium name="Genoscope - CEA"/>
            <person name="William W."/>
        </authorList>
    </citation>
    <scope>NUCLEOTIDE SEQUENCE [LARGE SCALE GENOMIC DNA]</scope>
</reference>